<evidence type="ECO:0000313" key="1">
    <source>
        <dbReference type="EMBL" id="KKQ96951.1"/>
    </source>
</evidence>
<reference evidence="1 2" key="1">
    <citation type="journal article" date="2015" name="Nature">
        <title>rRNA introns, odd ribosomes, and small enigmatic genomes across a large radiation of phyla.</title>
        <authorList>
            <person name="Brown C.T."/>
            <person name="Hug L.A."/>
            <person name="Thomas B.C."/>
            <person name="Sharon I."/>
            <person name="Castelle C.J."/>
            <person name="Singh A."/>
            <person name="Wilkins M.J."/>
            <person name="Williams K.H."/>
            <person name="Banfield J.F."/>
        </authorList>
    </citation>
    <scope>NUCLEOTIDE SEQUENCE [LARGE SCALE GENOMIC DNA]</scope>
</reference>
<accession>A0A0G0Q5I7</accession>
<comment type="caution">
    <text evidence="1">The sequence shown here is derived from an EMBL/GenBank/DDBJ whole genome shotgun (WGS) entry which is preliminary data.</text>
</comment>
<dbReference type="Proteomes" id="UP000034325">
    <property type="component" value="Unassembled WGS sequence"/>
</dbReference>
<gene>
    <name evidence="1" type="ORF">UT23_C0021G0014</name>
</gene>
<evidence type="ECO:0000313" key="2">
    <source>
        <dbReference type="Proteomes" id="UP000034325"/>
    </source>
</evidence>
<protein>
    <submittedName>
        <fullName evidence="1">Uncharacterized protein</fullName>
    </submittedName>
</protein>
<dbReference type="AlphaFoldDB" id="A0A0G0Q5I7"/>
<sequence length="84" mass="9951">MWKEAEEFLLKDKYIGPLVKKYGSSYRLLSRSCWRNNWPAAFRKSGGCYLRKTQEKGKWKTDSKKNFSTFRPRIEKLRNGLGQG</sequence>
<name>A0A0G0Q5I7_9BACT</name>
<dbReference type="EMBL" id="LBWA01000021">
    <property type="protein sequence ID" value="KKQ96951.1"/>
    <property type="molecule type" value="Genomic_DNA"/>
</dbReference>
<proteinExistence type="predicted"/>
<organism evidence="1 2">
    <name type="scientific">Candidatus Woesebacteria bacterium GW2011_GWA1_39_12</name>
    <dbReference type="NCBI Taxonomy" id="1618549"/>
    <lineage>
        <taxon>Bacteria</taxon>
        <taxon>Candidatus Woeseibacteriota</taxon>
    </lineage>
</organism>